<feature type="compositionally biased region" description="Low complexity" evidence="2">
    <location>
        <begin position="175"/>
        <end position="186"/>
    </location>
</feature>
<organism evidence="3 4">
    <name type="scientific">Exophiala mesophila</name>
    <name type="common">Black yeast-like fungus</name>
    <dbReference type="NCBI Taxonomy" id="212818"/>
    <lineage>
        <taxon>Eukaryota</taxon>
        <taxon>Fungi</taxon>
        <taxon>Dikarya</taxon>
        <taxon>Ascomycota</taxon>
        <taxon>Pezizomycotina</taxon>
        <taxon>Eurotiomycetes</taxon>
        <taxon>Chaetothyriomycetidae</taxon>
        <taxon>Chaetothyriales</taxon>
        <taxon>Herpotrichiellaceae</taxon>
        <taxon>Exophiala</taxon>
    </lineage>
</organism>
<sequence length="580" mass="63590">MAESPHADSSSDSENNDANGSTTKLNEAKVPAPKDKQCPYCHQPFTSSSLGRHLDQFISKKKPDGIHNVDEIRRMRGGITRRTARGGGTAAEKKGLNNGLNAEREDTASRRASPSVAPSNAPVVATNAEELNRVPPGGLHMRLNRLNWQATGVITDPTSLDSPGVPAPPTPALVSSPSTTMTSNPNQPQFQAQGTKRSFATYSSDVNSPETTRALELSLREVLDSLRAATKNASPKPSPFNFDVHSQTFPSLCLKILPTPPTLFQAAPFGTANSIPITAPGPEQLHPLRQQITQSIDLWKWQTLRLSQPTTSNIAEEADFLTRSAAQWTESTLLHLDAAFQNWMANPLEIRTLLWHIELLRAYHTEQTRVAELEESLETVRQEAAHLQQQVDYLSKCQWPREMALWPPERRTWGKEMREELRLISLTKLPANNNSNDNNAHPTHNTGDGMSEQDSSNTAVRNINVDRANLGPPVDKWDFDRLVNKWKNRIKEDRLRKIPLSTSSAPGLGNPGQGGSGENPKYSSEFTKSHPDSAGPGMTNGSGPASATTTGLNGVNQAEEEARRATAMRQRGNISIVSDF</sequence>
<accession>A0A438N127</accession>
<protein>
    <submittedName>
        <fullName evidence="3">Uncharacterized protein</fullName>
    </submittedName>
</protein>
<dbReference type="Proteomes" id="UP000288859">
    <property type="component" value="Unassembled WGS sequence"/>
</dbReference>
<evidence type="ECO:0000256" key="1">
    <source>
        <dbReference type="SAM" id="Coils"/>
    </source>
</evidence>
<evidence type="ECO:0000256" key="2">
    <source>
        <dbReference type="SAM" id="MobiDB-lite"/>
    </source>
</evidence>
<name>A0A438N127_EXOME</name>
<dbReference type="AlphaFoldDB" id="A0A438N127"/>
<feature type="region of interest" description="Disordered" evidence="2">
    <location>
        <begin position="428"/>
        <end position="456"/>
    </location>
</feature>
<dbReference type="EMBL" id="NAJM01000030">
    <property type="protein sequence ID" value="RVX69364.1"/>
    <property type="molecule type" value="Genomic_DNA"/>
</dbReference>
<feature type="compositionally biased region" description="Polar residues" evidence="2">
    <location>
        <begin position="539"/>
        <end position="556"/>
    </location>
</feature>
<gene>
    <name evidence="3" type="ORF">B0A52_06959</name>
</gene>
<evidence type="ECO:0000313" key="3">
    <source>
        <dbReference type="EMBL" id="RVX69364.1"/>
    </source>
</evidence>
<feature type="region of interest" description="Disordered" evidence="2">
    <location>
        <begin position="80"/>
        <end position="120"/>
    </location>
</feature>
<keyword evidence="1" id="KW-0175">Coiled coil</keyword>
<proteinExistence type="predicted"/>
<evidence type="ECO:0000313" key="4">
    <source>
        <dbReference type="Proteomes" id="UP000288859"/>
    </source>
</evidence>
<dbReference type="OrthoDB" id="3905365at2759"/>
<comment type="caution">
    <text evidence="3">The sequence shown here is derived from an EMBL/GenBank/DDBJ whole genome shotgun (WGS) entry which is preliminary data.</text>
</comment>
<dbReference type="VEuPathDB" id="FungiDB:PV10_05465"/>
<feature type="region of interest" description="Disordered" evidence="2">
    <location>
        <begin position="497"/>
        <end position="580"/>
    </location>
</feature>
<feature type="region of interest" description="Disordered" evidence="2">
    <location>
        <begin position="172"/>
        <end position="194"/>
    </location>
</feature>
<feature type="compositionally biased region" description="Low complexity" evidence="2">
    <location>
        <begin position="110"/>
        <end position="120"/>
    </location>
</feature>
<feature type="compositionally biased region" description="Polar residues" evidence="2">
    <location>
        <begin position="440"/>
        <end position="456"/>
    </location>
</feature>
<feature type="region of interest" description="Disordered" evidence="2">
    <location>
        <begin position="1"/>
        <end position="40"/>
    </location>
</feature>
<feature type="compositionally biased region" description="Low complexity" evidence="2">
    <location>
        <begin position="8"/>
        <end position="21"/>
    </location>
</feature>
<feature type="coiled-coil region" evidence="1">
    <location>
        <begin position="363"/>
        <end position="390"/>
    </location>
</feature>
<reference evidence="3 4" key="1">
    <citation type="submission" date="2017-03" db="EMBL/GenBank/DDBJ databases">
        <title>Genomes of endolithic fungi from Antarctica.</title>
        <authorList>
            <person name="Coleine C."/>
            <person name="Masonjones S."/>
            <person name="Stajich J.E."/>
        </authorList>
    </citation>
    <scope>NUCLEOTIDE SEQUENCE [LARGE SCALE GENOMIC DNA]</scope>
    <source>
        <strain evidence="3 4">CCFEE 6314</strain>
    </source>
</reference>